<dbReference type="AlphaFoldDB" id="A0A9Q4B5I4"/>
<dbReference type="EMBL" id="JABXYM010000002">
    <property type="protein sequence ID" value="MCR6098661.1"/>
    <property type="molecule type" value="Genomic_DNA"/>
</dbReference>
<organism evidence="2 3">
    <name type="scientific">Salipaludibacillus agaradhaerens</name>
    <name type="common">Bacillus agaradhaerens</name>
    <dbReference type="NCBI Taxonomy" id="76935"/>
    <lineage>
        <taxon>Bacteria</taxon>
        <taxon>Bacillati</taxon>
        <taxon>Bacillota</taxon>
        <taxon>Bacilli</taxon>
        <taxon>Bacillales</taxon>
        <taxon>Bacillaceae</taxon>
    </lineage>
</organism>
<name>A0A9Q4B5I4_SALAG</name>
<keyword evidence="1" id="KW-0812">Transmembrane</keyword>
<gene>
    <name evidence="2" type="ORF">HXA33_19310</name>
</gene>
<sequence>MMVEFYQDFLPVLITVSLYMTFAGAHMIRFMAHNSAAAGRFIMQKKLPSWHTQLLPEKMLEDRRGARLSWLTRMTGRKEGPEDDADYLSSKKSRLLTLRGGFTWEKHLYSLVIKRPLFSLQQPY</sequence>
<dbReference type="Proteomes" id="UP001057753">
    <property type="component" value="Unassembled WGS sequence"/>
</dbReference>
<dbReference type="RefSeq" id="WP_257823053.1">
    <property type="nucleotide sequence ID" value="NZ_JABXYM010000002.1"/>
</dbReference>
<reference evidence="2" key="1">
    <citation type="submission" date="2020-06" db="EMBL/GenBank/DDBJ databases">
        <title>Insight into the genomes of haloalkaliphilic bacilli from Kenyan soda lakes.</title>
        <authorList>
            <person name="Mwirichia R."/>
            <person name="Villamizar G.C."/>
            <person name="Poehlein A."/>
            <person name="Mugweru J."/>
            <person name="Kipnyargis A."/>
            <person name="Kiplimo D."/>
            <person name="Orwa P."/>
            <person name="Daniel R."/>
        </authorList>
    </citation>
    <scope>NUCLEOTIDE SEQUENCE</scope>
    <source>
        <strain evidence="2">B1096_S55</strain>
    </source>
</reference>
<comment type="caution">
    <text evidence="2">The sequence shown here is derived from an EMBL/GenBank/DDBJ whole genome shotgun (WGS) entry which is preliminary data.</text>
</comment>
<evidence type="ECO:0000313" key="3">
    <source>
        <dbReference type="Proteomes" id="UP001057753"/>
    </source>
</evidence>
<keyword evidence="1" id="KW-1133">Transmembrane helix</keyword>
<evidence type="ECO:0000256" key="1">
    <source>
        <dbReference type="SAM" id="Phobius"/>
    </source>
</evidence>
<feature type="transmembrane region" description="Helical" evidence="1">
    <location>
        <begin position="12"/>
        <end position="32"/>
    </location>
</feature>
<evidence type="ECO:0000313" key="2">
    <source>
        <dbReference type="EMBL" id="MCR6098661.1"/>
    </source>
</evidence>
<keyword evidence="3" id="KW-1185">Reference proteome</keyword>
<proteinExistence type="predicted"/>
<accession>A0A9Q4B5I4</accession>
<keyword evidence="1" id="KW-0472">Membrane</keyword>
<protein>
    <submittedName>
        <fullName evidence="2">Uncharacterized protein</fullName>
    </submittedName>
</protein>